<dbReference type="InterPro" id="IPR007309">
    <property type="entry name" value="TFIIIC_Bblock-bd"/>
</dbReference>
<feature type="region of interest" description="Disordered" evidence="6">
    <location>
        <begin position="1255"/>
        <end position="1290"/>
    </location>
</feature>
<dbReference type="Gene3D" id="1.10.10.10">
    <property type="entry name" value="Winged helix-like DNA-binding domain superfamily/Winged helix DNA-binding domain"/>
    <property type="match status" value="1"/>
</dbReference>
<dbReference type="GO" id="GO:0003677">
    <property type="term" value="F:DNA binding"/>
    <property type="evidence" value="ECO:0007669"/>
    <property type="project" value="UniProtKB-KW"/>
</dbReference>
<name>A0A5N6M4M4_9ASTR</name>
<keyword evidence="5" id="KW-0539">Nucleus</keyword>
<dbReference type="InterPro" id="IPR036390">
    <property type="entry name" value="WH_DNA-bd_sf"/>
</dbReference>
<feature type="domain" description="GTF3C1 extended winged-helix" evidence="9">
    <location>
        <begin position="560"/>
        <end position="671"/>
    </location>
</feature>
<dbReference type="InterPro" id="IPR056020">
    <property type="entry name" value="DUF7599"/>
</dbReference>
<evidence type="ECO:0000259" key="12">
    <source>
        <dbReference type="Pfam" id="PF24657"/>
    </source>
</evidence>
<dbReference type="Pfam" id="PF04182">
    <property type="entry name" value="B-block_TFIIIC"/>
    <property type="match status" value="1"/>
</dbReference>
<gene>
    <name evidence="14" type="ORF">E3N88_36571</name>
</gene>
<dbReference type="Pfam" id="PF23704">
    <property type="entry name" value="WHD_GTF3C1_N"/>
    <property type="match status" value="1"/>
</dbReference>
<feature type="domain" description="DUF7599" evidence="10">
    <location>
        <begin position="231"/>
        <end position="313"/>
    </location>
</feature>
<evidence type="ECO:0000259" key="9">
    <source>
        <dbReference type="Pfam" id="PF24101"/>
    </source>
</evidence>
<dbReference type="Pfam" id="PF24101">
    <property type="entry name" value="WHD_GTF3C1"/>
    <property type="match status" value="1"/>
</dbReference>
<evidence type="ECO:0000256" key="6">
    <source>
        <dbReference type="SAM" id="MobiDB-lite"/>
    </source>
</evidence>
<dbReference type="Proteomes" id="UP000326396">
    <property type="component" value="Linkage Group LG7"/>
</dbReference>
<evidence type="ECO:0000256" key="3">
    <source>
        <dbReference type="ARBA" id="ARBA00023125"/>
    </source>
</evidence>
<dbReference type="PANTHER" id="PTHR15180">
    <property type="entry name" value="GENERAL TRANSCRIPTION FACTOR 3C POLYPEPTIDE 1"/>
    <property type="match status" value="1"/>
</dbReference>
<proteinExistence type="predicted"/>
<dbReference type="InterPro" id="IPR036388">
    <property type="entry name" value="WH-like_DNA-bd_sf"/>
</dbReference>
<dbReference type="InterPro" id="IPR056064">
    <property type="entry name" value="DUF7647"/>
</dbReference>
<keyword evidence="15" id="KW-1185">Reference proteome</keyword>
<evidence type="ECO:0000256" key="2">
    <source>
        <dbReference type="ARBA" id="ARBA00022553"/>
    </source>
</evidence>
<dbReference type="GO" id="GO:0005634">
    <property type="term" value="C:nucleus"/>
    <property type="evidence" value="ECO:0007669"/>
    <property type="project" value="UniProtKB-SubCell"/>
</dbReference>
<feature type="domain" description="DUF7645" evidence="11">
    <location>
        <begin position="953"/>
        <end position="1010"/>
    </location>
</feature>
<dbReference type="Pfam" id="PF24655">
    <property type="entry name" value="DUF7645"/>
    <property type="match status" value="1"/>
</dbReference>
<keyword evidence="3" id="KW-0238">DNA-binding</keyword>
<feature type="compositionally biased region" description="Basic residues" evidence="6">
    <location>
        <begin position="1029"/>
        <end position="1041"/>
    </location>
</feature>
<dbReference type="Pfam" id="PF24538">
    <property type="entry name" value="DUF7599"/>
    <property type="match status" value="1"/>
</dbReference>
<dbReference type="InterPro" id="IPR056428">
    <property type="entry name" value="WH_GTF3C1"/>
</dbReference>
<evidence type="ECO:0000259" key="7">
    <source>
        <dbReference type="Pfam" id="PF04182"/>
    </source>
</evidence>
<dbReference type="Pfam" id="PF24658">
    <property type="entry name" value="DUF7647"/>
    <property type="match status" value="1"/>
</dbReference>
<sequence length="1793" mass="204051">MDPFVHKALEEICSQGANGLTLSVLWSKIHPHTSSNGLPLCANVKKALWSNLLNIPGLRFECKGVSYDAGNPEIQSVDDSEAMDLKIVAADHLFNSFVGIYDIKAGLSQQQRCILERLAIARTDGITQNELAKETGIKNNYIFHSLRQLETRGLIVRQSAVVRKKEAANEEYKHGSIVNTNMLHLYRYAKKHLGHLQRLEIIKDEKPLIDNNNADKEDTSGDGVSGEHIRDYVPAFRAICDRLEKADGKVLVVSDIKKELGYRKTQGHRAWRNILHKLKYAGLVEDFSATVNNKEVSCLRLLRGFSPETLMPKRHVGGHDDLDTEQPLKVKRGQITEQLLELPIEQQIYDMIEAEGSKGLIIHEALKRLGINNKRYYQLIYDMKDRFRMHLEGESLNRGLAYRIYNAGAHKTPPDKSKYTMVEKLPTHAEAGQLMLTHSIKDADDQTFNIDAEVSEEQNVIPFSSANDPTWLDSNDMQSEANDIVPDTVTVKPSENSVSLDTCLNSNDLQSEANDIFPVEQLQTVTLKPSANFVSSKISSSGSSAARRRRSYTTYPCIGLTSVNSLREQRILEKLQEEKVLLKPELHRLLDSIEILEKKQCTTMDKKTLERSLNKLQKDGYCKCISFAVPSVTNIAQKRTIYVILHPSVYEAEDLSERVHDRLRLFEKQIRSQNSPKYNPGKCDKAIPVLNDVERINTSLRIDGQAETCEAMKKNGFVLAKMVRVKLLHVFLWGYLTVLPGWDEAIKDGDEQKNPLNSCKLFELDAAIKAMPLELFLQVAGSNLQLESMVEKCTNGLCLSDLPVHEYKRLMDTRATSRLSCLIDILRRLKVLITLIVVQVLQFTSFAINFFWIFWQLIRLIGGDIPVGPHTTLRHSLELKPYIEEPVGMLLPYYSFDLRPHVRHDFVLSSKISVDEYWNTLEYCYAASDPKAALHAFPGSSVNEVFFSRSWTSVRVMTAHQRSELFKFVANEDTNKKICFKKCEKIAEHLNLTLQQVLRVFYDKRQKNKLKLAASVNEHEFLALTHSSSSKRKKSSKRKLHVNNENSLDVESRKLKQAKHANDATNEQNSLQRLIKEIDEANMLINEIDDQRDVVDDDMAQNQDDCSLLKLQPSRQKRFSWTENKDRQLVIEYVKHRAALGAKFHRVDWSSLLSLPASPETCRRRMTILNSNKQFRKSLMRLCNMLSVRYAAYLDASKNKSLGDICRVVIKDHDLIDHTNDLNREERWDDFDNKDIQMVLDEVLKYKQVAKMKAAKSTQYRSKHGQPDVGNEPHKDGGKRQASTRRSRSRLPKSHFMLMNKAKDFGTQVYNSLAVSNAIELFKLIFLSTAEVPKFLAETLRRYSEHDLFTAFKYLRDKKIMVRGNDIGHFVLSQQFLDDIYSSPFPDNTGERAVQMSRWLHEREKDLLENGLDLSADLECGDVLQLCVLTCTGEISMFPCLPDEGIGEIEDLKKRKCDGNEICSVEITKKPKLLDTEILTRKEKGFPGIQLYVTRGLISRVDEITVSGSNLECNSSSSGHMKGVLKSIGTSESTWEAMTCYARHLLPSAQELSPNLFTTVYSAIRKSGDQGLSMEGISNIIDVQGEKMPELIVEVLEAFGHALKVNAFSSVHVVDSLYRSKYMLTSMESHQHDLHLEVPESFNNEGEPQLLQQENHEDKHKKVMEETSTDLTAVHTRTDEVQHRVTILNHLGEVPKPMSEEAKKNSKIETLMSPRKGPYEGKFEFRMDDSAGFYKPILPWINGDGTINKIVYKGLVRRVLGIVMQNPGILEEHILIQMNMSNPQKTVGADDSR</sequence>
<organism evidence="14 15">
    <name type="scientific">Mikania micrantha</name>
    <name type="common">bitter vine</name>
    <dbReference type="NCBI Taxonomy" id="192012"/>
    <lineage>
        <taxon>Eukaryota</taxon>
        <taxon>Viridiplantae</taxon>
        <taxon>Streptophyta</taxon>
        <taxon>Embryophyta</taxon>
        <taxon>Tracheophyta</taxon>
        <taxon>Spermatophyta</taxon>
        <taxon>Magnoliopsida</taxon>
        <taxon>eudicotyledons</taxon>
        <taxon>Gunneridae</taxon>
        <taxon>Pentapetalae</taxon>
        <taxon>asterids</taxon>
        <taxon>campanulids</taxon>
        <taxon>Asterales</taxon>
        <taxon>Asteraceae</taxon>
        <taxon>Asteroideae</taxon>
        <taxon>Heliantheae alliance</taxon>
        <taxon>Eupatorieae</taxon>
        <taxon>Mikania</taxon>
    </lineage>
</organism>
<feature type="region of interest" description="Disordered" evidence="6">
    <location>
        <begin position="1026"/>
        <end position="1052"/>
    </location>
</feature>
<dbReference type="InterPro" id="IPR035625">
    <property type="entry name" value="Tfc3-like_eWH"/>
</dbReference>
<reference evidence="14 15" key="1">
    <citation type="submission" date="2019-05" db="EMBL/GenBank/DDBJ databases">
        <title>Mikania micrantha, genome provides insights into the molecular mechanism of rapid growth.</title>
        <authorList>
            <person name="Liu B."/>
        </authorList>
    </citation>
    <scope>NUCLEOTIDE SEQUENCE [LARGE SCALE GENOMIC DNA]</scope>
    <source>
        <strain evidence="14">NLD-2019</strain>
        <tissue evidence="14">Leaf</tissue>
    </source>
</reference>
<evidence type="ECO:0000313" key="14">
    <source>
        <dbReference type="EMBL" id="KAD3068691.1"/>
    </source>
</evidence>
<dbReference type="GO" id="GO:0000127">
    <property type="term" value="C:transcription factor TFIIIC complex"/>
    <property type="evidence" value="ECO:0007669"/>
    <property type="project" value="InterPro"/>
</dbReference>
<comment type="caution">
    <text evidence="14">The sequence shown here is derived from an EMBL/GenBank/DDBJ whole genome shotgun (WGS) entry which is preliminary data.</text>
</comment>
<dbReference type="GO" id="GO:0042791">
    <property type="term" value="P:5S class rRNA transcription by RNA polymerase III"/>
    <property type="evidence" value="ECO:0007669"/>
    <property type="project" value="TreeGrafter"/>
</dbReference>
<comment type="subcellular location">
    <subcellularLocation>
        <location evidence="1">Nucleus</location>
    </subcellularLocation>
</comment>
<keyword evidence="4" id="KW-0804">Transcription</keyword>
<dbReference type="InterPro" id="IPR044210">
    <property type="entry name" value="Tfc3-like"/>
</dbReference>
<dbReference type="InterPro" id="IPR056467">
    <property type="entry name" value="eWH_GTF3C1"/>
</dbReference>
<dbReference type="SUPFAM" id="SSF46785">
    <property type="entry name" value="Winged helix' DNA-binding domain"/>
    <property type="match status" value="1"/>
</dbReference>
<feature type="domain" description="DUF7646" evidence="12">
    <location>
        <begin position="331"/>
        <end position="411"/>
    </location>
</feature>
<dbReference type="CDD" id="cd16169">
    <property type="entry name" value="Tau138_eWH"/>
    <property type="match status" value="1"/>
</dbReference>
<feature type="domain" description="General transcription factor 3C polypeptide 1 winged-helix" evidence="8">
    <location>
        <begin position="1"/>
        <end position="101"/>
    </location>
</feature>
<keyword evidence="2" id="KW-0597">Phosphoprotein</keyword>
<evidence type="ECO:0000256" key="4">
    <source>
        <dbReference type="ARBA" id="ARBA00023163"/>
    </source>
</evidence>
<dbReference type="EMBL" id="SZYD01000017">
    <property type="protein sequence ID" value="KAD3068691.1"/>
    <property type="molecule type" value="Genomic_DNA"/>
</dbReference>
<accession>A0A5N6M4M4</accession>
<feature type="domain" description="DUF7647" evidence="13">
    <location>
        <begin position="754"/>
        <end position="952"/>
    </location>
</feature>
<evidence type="ECO:0000259" key="13">
    <source>
        <dbReference type="Pfam" id="PF24658"/>
    </source>
</evidence>
<dbReference type="PANTHER" id="PTHR15180:SF1">
    <property type="entry name" value="GENERAL TRANSCRIPTION FACTOR 3C POLYPEPTIDE 1"/>
    <property type="match status" value="1"/>
</dbReference>
<evidence type="ECO:0000256" key="1">
    <source>
        <dbReference type="ARBA" id="ARBA00004123"/>
    </source>
</evidence>
<dbReference type="InterPro" id="IPR056063">
    <property type="entry name" value="DUF7646"/>
</dbReference>
<feature type="domain" description="B-block binding subunit of TFIIIC" evidence="7">
    <location>
        <begin position="109"/>
        <end position="190"/>
    </location>
</feature>
<evidence type="ECO:0000259" key="10">
    <source>
        <dbReference type="Pfam" id="PF24538"/>
    </source>
</evidence>
<evidence type="ECO:0000256" key="5">
    <source>
        <dbReference type="ARBA" id="ARBA00023242"/>
    </source>
</evidence>
<protein>
    <submittedName>
        <fullName evidence="14">Uncharacterized protein</fullName>
    </submittedName>
</protein>
<dbReference type="OrthoDB" id="68020at2759"/>
<evidence type="ECO:0000313" key="15">
    <source>
        <dbReference type="Proteomes" id="UP000326396"/>
    </source>
</evidence>
<evidence type="ECO:0000259" key="8">
    <source>
        <dbReference type="Pfam" id="PF23704"/>
    </source>
</evidence>
<dbReference type="Pfam" id="PF24657">
    <property type="entry name" value="DUF7646"/>
    <property type="match status" value="1"/>
</dbReference>
<evidence type="ECO:0000259" key="11">
    <source>
        <dbReference type="Pfam" id="PF24655"/>
    </source>
</evidence>
<dbReference type="InterPro" id="IPR056062">
    <property type="entry name" value="DUF7645"/>
</dbReference>
<dbReference type="GO" id="GO:0006384">
    <property type="term" value="P:transcription initiation at RNA polymerase III promoter"/>
    <property type="evidence" value="ECO:0007669"/>
    <property type="project" value="InterPro"/>
</dbReference>